<evidence type="ECO:0000259" key="2">
    <source>
        <dbReference type="Pfam" id="PF15072"/>
    </source>
</evidence>
<sequence length="624" mass="62696">MGARPPVSNRAGVPWGERVTAARGQRITPASLGLVDAGGGLAGGGGGGAASFLGGLGADGGDPDFASPAWRAALETFDAESFEDARLLLPNTLRTAAGQPFRKVPRLLALVAALTPSPSGDAFAQLKDPEGQMGAALHRDVMDAAGGQLGPRAVLLLQQVTVISPCHGLCYLCVTADNVMRHPNGQEERSPQQQIQQQHQQQRHQAQLPFPALRQQLVAAAEGKAAAGSTGAGNAPSAHLRQMHAEPSIRPQGSAAPASGRGRAADGRRVDGCGDGDGEDDNTMDTPLFSILGKRRAGDAQSGRPQPGHQQQRIQQQQPAPGRSQLQLQPPRATPPRGPGGLPAAPQQGVAGPQQAPGAQKTTVQQHQPQQQPRRPGGVYMPPLSQVSGRTGSRPGAGAAAGSRPLGALAPAAACLGEEGGTQGPTQAPSQQEVVSGVLPPGAGAGAGGGGAPCGGGGAGWPGRAAAPVASALDLFYCVSQSQGPAQGQGHEGRGHEAARQGGAAPPVQQQLRNPEQQIGRPPPAAPSFALPGNGLRPLAPPHSHSQQQQQQQWRAFGGGPGLGLGGPGGGGAVGGAPEPGGAGRAAGQGPMGPSAGRQGFGLGLARAGSWFADDDEDVQLDDE</sequence>
<comment type="caution">
    <text evidence="3">The sequence shown here is derived from an EMBL/GenBank/DDBJ whole genome shotgun (WGS) entry which is preliminary data.</text>
</comment>
<feature type="compositionally biased region" description="Low complexity" evidence="1">
    <location>
        <begin position="192"/>
        <end position="206"/>
    </location>
</feature>
<evidence type="ECO:0000256" key="1">
    <source>
        <dbReference type="SAM" id="MobiDB-lite"/>
    </source>
</evidence>
<dbReference type="AlphaFoldDB" id="A0A150G297"/>
<accession>A0A150G297</accession>
<feature type="compositionally biased region" description="Polar residues" evidence="1">
    <location>
        <begin position="508"/>
        <end position="517"/>
    </location>
</feature>
<feature type="region of interest" description="Disordered" evidence="1">
    <location>
        <begin position="227"/>
        <end position="465"/>
    </location>
</feature>
<dbReference type="InterPro" id="IPR028045">
    <property type="entry name" value="HROB"/>
</dbReference>
<dbReference type="PANTHER" id="PTHR14523:SF1">
    <property type="entry name" value="HOMOLOGOUS RECOMBINATION OB-FOLD PROTEIN"/>
    <property type="match status" value="1"/>
</dbReference>
<name>A0A150G297_GONPE</name>
<evidence type="ECO:0000313" key="4">
    <source>
        <dbReference type="Proteomes" id="UP000075714"/>
    </source>
</evidence>
<dbReference type="STRING" id="33097.A0A150G297"/>
<dbReference type="OrthoDB" id="21443at2759"/>
<keyword evidence="4" id="KW-1185">Reference proteome</keyword>
<feature type="compositionally biased region" description="Low complexity" evidence="1">
    <location>
        <begin position="301"/>
        <end position="323"/>
    </location>
</feature>
<evidence type="ECO:0000313" key="3">
    <source>
        <dbReference type="EMBL" id="KXZ43968.1"/>
    </source>
</evidence>
<feature type="compositionally biased region" description="Acidic residues" evidence="1">
    <location>
        <begin position="274"/>
        <end position="283"/>
    </location>
</feature>
<dbReference type="GO" id="GO:0000725">
    <property type="term" value="P:recombinational repair"/>
    <property type="evidence" value="ECO:0007669"/>
    <property type="project" value="InterPro"/>
</dbReference>
<feature type="domain" description="Homologous recombination OB-fold protein OB-fold" evidence="2">
    <location>
        <begin position="102"/>
        <end position="180"/>
    </location>
</feature>
<protein>
    <recommendedName>
        <fullName evidence="2">Homologous recombination OB-fold protein OB-fold domain-containing protein</fullName>
    </recommendedName>
</protein>
<organism evidence="3 4">
    <name type="scientific">Gonium pectorale</name>
    <name type="common">Green alga</name>
    <dbReference type="NCBI Taxonomy" id="33097"/>
    <lineage>
        <taxon>Eukaryota</taxon>
        <taxon>Viridiplantae</taxon>
        <taxon>Chlorophyta</taxon>
        <taxon>core chlorophytes</taxon>
        <taxon>Chlorophyceae</taxon>
        <taxon>CS clade</taxon>
        <taxon>Chlamydomonadales</taxon>
        <taxon>Volvocaceae</taxon>
        <taxon>Gonium</taxon>
    </lineage>
</organism>
<feature type="compositionally biased region" description="Gly residues" evidence="1">
    <location>
        <begin position="557"/>
        <end position="591"/>
    </location>
</feature>
<feature type="region of interest" description="Disordered" evidence="1">
    <location>
        <begin position="182"/>
        <end position="206"/>
    </location>
</feature>
<feature type="compositionally biased region" description="Basic and acidic residues" evidence="1">
    <location>
        <begin position="263"/>
        <end position="272"/>
    </location>
</feature>
<feature type="compositionally biased region" description="Low complexity" evidence="1">
    <location>
        <begin position="342"/>
        <end position="376"/>
    </location>
</feature>
<gene>
    <name evidence="3" type="ORF">GPECTOR_76g789</name>
</gene>
<dbReference type="EMBL" id="LSYV01000077">
    <property type="protein sequence ID" value="KXZ43968.1"/>
    <property type="molecule type" value="Genomic_DNA"/>
</dbReference>
<feature type="region of interest" description="Disordered" evidence="1">
    <location>
        <begin position="482"/>
        <end position="602"/>
    </location>
</feature>
<feature type="compositionally biased region" description="Gly residues" evidence="1">
    <location>
        <begin position="443"/>
        <end position="461"/>
    </location>
</feature>
<dbReference type="Proteomes" id="UP000075714">
    <property type="component" value="Unassembled WGS sequence"/>
</dbReference>
<dbReference type="PANTHER" id="PTHR14523">
    <property type="entry name" value="UNCHARACTERIZED PROTEIN C17ORF53 HOMOLOG"/>
    <property type="match status" value="1"/>
</dbReference>
<feature type="compositionally biased region" description="Low complexity" evidence="1">
    <location>
        <begin position="253"/>
        <end position="262"/>
    </location>
</feature>
<feature type="compositionally biased region" description="Low complexity" evidence="1">
    <location>
        <begin position="227"/>
        <end position="238"/>
    </location>
</feature>
<dbReference type="InterPro" id="IPR058570">
    <property type="entry name" value="HROB_OB"/>
</dbReference>
<dbReference type="Pfam" id="PF15072">
    <property type="entry name" value="HROB"/>
    <property type="match status" value="1"/>
</dbReference>
<feature type="compositionally biased region" description="Polar residues" evidence="1">
    <location>
        <begin position="424"/>
        <end position="434"/>
    </location>
</feature>
<proteinExistence type="predicted"/>
<feature type="compositionally biased region" description="Low complexity" evidence="1">
    <location>
        <begin position="388"/>
        <end position="417"/>
    </location>
</feature>
<reference evidence="4" key="1">
    <citation type="journal article" date="2016" name="Nat. Commun.">
        <title>The Gonium pectorale genome demonstrates co-option of cell cycle regulation during the evolution of multicellularity.</title>
        <authorList>
            <person name="Hanschen E.R."/>
            <person name="Marriage T.N."/>
            <person name="Ferris P.J."/>
            <person name="Hamaji T."/>
            <person name="Toyoda A."/>
            <person name="Fujiyama A."/>
            <person name="Neme R."/>
            <person name="Noguchi H."/>
            <person name="Minakuchi Y."/>
            <person name="Suzuki M."/>
            <person name="Kawai-Toyooka H."/>
            <person name="Smith D.R."/>
            <person name="Sparks H."/>
            <person name="Anderson J."/>
            <person name="Bakaric R."/>
            <person name="Luria V."/>
            <person name="Karger A."/>
            <person name="Kirschner M.W."/>
            <person name="Durand P.M."/>
            <person name="Michod R.E."/>
            <person name="Nozaki H."/>
            <person name="Olson B.J."/>
        </authorList>
    </citation>
    <scope>NUCLEOTIDE SEQUENCE [LARGE SCALE GENOMIC DNA]</scope>
    <source>
        <strain evidence="4">NIES-2863</strain>
    </source>
</reference>